<organism evidence="3 4">
    <name type="scientific">Bizionia myxarmorum</name>
    <dbReference type="NCBI Taxonomy" id="291186"/>
    <lineage>
        <taxon>Bacteria</taxon>
        <taxon>Pseudomonadati</taxon>
        <taxon>Bacteroidota</taxon>
        <taxon>Flavobacteriia</taxon>
        <taxon>Flavobacteriales</taxon>
        <taxon>Flavobacteriaceae</taxon>
        <taxon>Bizionia</taxon>
    </lineage>
</organism>
<dbReference type="RefSeq" id="WP_148403865.1">
    <property type="nucleotide sequence ID" value="NZ_VSKK01000002.1"/>
</dbReference>
<sequence>MQEQPLVSIIIPTFNRAHLIGGTLDSVLAQTYTNWECIVVDDGSTDGTEALLEAYIANDNRFQFHKRPDTHLHGGNGARNYGFEVSKGEFIQWFDSDDLMVPEKIEIKVKTILDYNVDFVISQTQYFNREKGGEYTYNFKAEEVSFISYVTTYISWFTPDLFIKKSFAEKVSFNEVLKAGQEYNFSCKLLLKTTSLKKIDKVLTLRRYHDSSIGYKRRENNFSYFKSRLEMYWINYKEIIKLTHNKQFEKYTLLVCLSSYFQGNKKVKMPKGFEIAMVKAFGVKSIYFFGALSTYYLYGKYHFFYLKLK</sequence>
<keyword evidence="4" id="KW-1185">Reference proteome</keyword>
<dbReference type="PANTHER" id="PTHR22916:SF3">
    <property type="entry name" value="UDP-GLCNAC:BETAGAL BETA-1,3-N-ACETYLGLUCOSAMINYLTRANSFERASE-LIKE PROTEIN 1"/>
    <property type="match status" value="1"/>
</dbReference>
<name>A0A5D0R656_9FLAO</name>
<reference evidence="3 4" key="1">
    <citation type="submission" date="2019-08" db="EMBL/GenBank/DDBJ databases">
        <title>Genomes of Antarctic Bizionia species.</title>
        <authorList>
            <person name="Bowman J.P."/>
        </authorList>
    </citation>
    <scope>NUCLEOTIDE SEQUENCE [LARGE SCALE GENOMIC DNA]</scope>
    <source>
        <strain evidence="3 4">ADA-4</strain>
    </source>
</reference>
<dbReference type="Proteomes" id="UP000323720">
    <property type="component" value="Unassembled WGS sequence"/>
</dbReference>
<dbReference type="GO" id="GO:0016758">
    <property type="term" value="F:hexosyltransferase activity"/>
    <property type="evidence" value="ECO:0007669"/>
    <property type="project" value="UniProtKB-ARBA"/>
</dbReference>
<protein>
    <submittedName>
        <fullName evidence="3">Glycosyltransferase family 2 protein</fullName>
    </submittedName>
</protein>
<evidence type="ECO:0000256" key="1">
    <source>
        <dbReference type="SAM" id="Phobius"/>
    </source>
</evidence>
<keyword evidence="1" id="KW-1133">Transmembrane helix</keyword>
<evidence type="ECO:0000313" key="3">
    <source>
        <dbReference type="EMBL" id="TYB76997.1"/>
    </source>
</evidence>
<dbReference type="Pfam" id="PF00535">
    <property type="entry name" value="Glycos_transf_2"/>
    <property type="match status" value="1"/>
</dbReference>
<dbReference type="SUPFAM" id="SSF53448">
    <property type="entry name" value="Nucleotide-diphospho-sugar transferases"/>
    <property type="match status" value="1"/>
</dbReference>
<dbReference type="CDD" id="cd00761">
    <property type="entry name" value="Glyco_tranf_GTA_type"/>
    <property type="match status" value="1"/>
</dbReference>
<dbReference type="PANTHER" id="PTHR22916">
    <property type="entry name" value="GLYCOSYLTRANSFERASE"/>
    <property type="match status" value="1"/>
</dbReference>
<dbReference type="InterPro" id="IPR001173">
    <property type="entry name" value="Glyco_trans_2-like"/>
</dbReference>
<proteinExistence type="predicted"/>
<gene>
    <name evidence="3" type="ORF">ES674_09855</name>
</gene>
<dbReference type="EMBL" id="VSKK01000002">
    <property type="protein sequence ID" value="TYB76997.1"/>
    <property type="molecule type" value="Genomic_DNA"/>
</dbReference>
<accession>A0A5D0R656</accession>
<comment type="caution">
    <text evidence="3">The sequence shown here is derived from an EMBL/GenBank/DDBJ whole genome shotgun (WGS) entry which is preliminary data.</text>
</comment>
<dbReference type="AlphaFoldDB" id="A0A5D0R656"/>
<evidence type="ECO:0000259" key="2">
    <source>
        <dbReference type="Pfam" id="PF00535"/>
    </source>
</evidence>
<feature type="transmembrane region" description="Helical" evidence="1">
    <location>
        <begin position="275"/>
        <end position="298"/>
    </location>
</feature>
<keyword evidence="1" id="KW-0472">Membrane</keyword>
<keyword evidence="1" id="KW-0812">Transmembrane</keyword>
<keyword evidence="3" id="KW-0808">Transferase</keyword>
<dbReference type="Gene3D" id="3.90.550.10">
    <property type="entry name" value="Spore Coat Polysaccharide Biosynthesis Protein SpsA, Chain A"/>
    <property type="match status" value="1"/>
</dbReference>
<dbReference type="OrthoDB" id="597270at2"/>
<feature type="domain" description="Glycosyltransferase 2-like" evidence="2">
    <location>
        <begin position="8"/>
        <end position="137"/>
    </location>
</feature>
<dbReference type="InterPro" id="IPR029044">
    <property type="entry name" value="Nucleotide-diphossugar_trans"/>
</dbReference>
<evidence type="ECO:0000313" key="4">
    <source>
        <dbReference type="Proteomes" id="UP000323720"/>
    </source>
</evidence>